<name>A0ABT3IQE2_9BACT</name>
<gene>
    <name evidence="1" type="ORF">OL497_19990</name>
</gene>
<organism evidence="1 2">
    <name type="scientific">Chitinophaga nivalis</name>
    <dbReference type="NCBI Taxonomy" id="2991709"/>
    <lineage>
        <taxon>Bacteria</taxon>
        <taxon>Pseudomonadati</taxon>
        <taxon>Bacteroidota</taxon>
        <taxon>Chitinophagia</taxon>
        <taxon>Chitinophagales</taxon>
        <taxon>Chitinophagaceae</taxon>
        <taxon>Chitinophaga</taxon>
    </lineage>
</organism>
<dbReference type="EMBL" id="JAPDNS010000002">
    <property type="protein sequence ID" value="MCW3486194.1"/>
    <property type="molecule type" value="Genomic_DNA"/>
</dbReference>
<proteinExistence type="predicted"/>
<dbReference type="Proteomes" id="UP001207742">
    <property type="component" value="Unassembled WGS sequence"/>
</dbReference>
<sequence>MNKLKLLFAILPALPGFIPVIERSNAKWSNLTFRAGGKFITELGVNPNQSQINIYKQEHCPSGETICVLAYKDGSYSPIHNLRGSRIPK</sequence>
<evidence type="ECO:0000313" key="1">
    <source>
        <dbReference type="EMBL" id="MCW3486194.1"/>
    </source>
</evidence>
<reference evidence="1 2" key="1">
    <citation type="submission" date="2022-10" db="EMBL/GenBank/DDBJ databases">
        <title>Chitinophaga nivalis PC15 sp. nov., isolated from Pyeongchang county, South Korea.</title>
        <authorList>
            <person name="Trinh H.N."/>
        </authorList>
    </citation>
    <scope>NUCLEOTIDE SEQUENCE [LARGE SCALE GENOMIC DNA]</scope>
    <source>
        <strain evidence="1 2">PC14</strain>
    </source>
</reference>
<comment type="caution">
    <text evidence="1">The sequence shown here is derived from an EMBL/GenBank/DDBJ whole genome shotgun (WGS) entry which is preliminary data.</text>
</comment>
<evidence type="ECO:0000313" key="2">
    <source>
        <dbReference type="Proteomes" id="UP001207742"/>
    </source>
</evidence>
<keyword evidence="2" id="KW-1185">Reference proteome</keyword>
<dbReference type="RefSeq" id="WP_264733010.1">
    <property type="nucleotide sequence ID" value="NZ_JAPDNR010000001.1"/>
</dbReference>
<protein>
    <submittedName>
        <fullName evidence="1">Uncharacterized protein</fullName>
    </submittedName>
</protein>
<accession>A0ABT3IQE2</accession>